<proteinExistence type="predicted"/>
<feature type="chain" id="PRO_5018289081" description="Secreted protein" evidence="1">
    <location>
        <begin position="33"/>
        <end position="109"/>
    </location>
</feature>
<dbReference type="RefSeq" id="XP_028471501.1">
    <property type="nucleotide sequence ID" value="XM_028610554.1"/>
</dbReference>
<accession>A0A3N2QAK9</accession>
<reference evidence="2 3" key="1">
    <citation type="journal article" date="2018" name="Mol. Ecol.">
        <title>The obligate alkalophilic soda-lake fungus Sodiomyces alkalinus has shifted to a protein diet.</title>
        <authorList>
            <person name="Grum-Grzhimaylo A.A."/>
            <person name="Falkoski D.L."/>
            <person name="van den Heuvel J."/>
            <person name="Valero-Jimenez C.A."/>
            <person name="Min B."/>
            <person name="Choi I.G."/>
            <person name="Lipzen A."/>
            <person name="Daum C.G."/>
            <person name="Aanen D.K."/>
            <person name="Tsang A."/>
            <person name="Henrissat B."/>
            <person name="Bilanenko E.N."/>
            <person name="de Vries R.P."/>
            <person name="van Kan J.A.L."/>
            <person name="Grigoriev I.V."/>
            <person name="Debets A.J.M."/>
        </authorList>
    </citation>
    <scope>NUCLEOTIDE SEQUENCE [LARGE SCALE GENOMIC DNA]</scope>
    <source>
        <strain evidence="2 3">F11</strain>
    </source>
</reference>
<organism evidence="2 3">
    <name type="scientific">Sodiomyces alkalinus (strain CBS 110278 / VKM F-3762 / F11)</name>
    <name type="common">Alkaliphilic filamentous fungus</name>
    <dbReference type="NCBI Taxonomy" id="1314773"/>
    <lineage>
        <taxon>Eukaryota</taxon>
        <taxon>Fungi</taxon>
        <taxon>Dikarya</taxon>
        <taxon>Ascomycota</taxon>
        <taxon>Pezizomycotina</taxon>
        <taxon>Sordariomycetes</taxon>
        <taxon>Hypocreomycetidae</taxon>
        <taxon>Glomerellales</taxon>
        <taxon>Plectosphaerellaceae</taxon>
        <taxon>Sodiomyces</taxon>
    </lineage>
</organism>
<evidence type="ECO:0000256" key="1">
    <source>
        <dbReference type="SAM" id="SignalP"/>
    </source>
</evidence>
<dbReference type="GeneID" id="39579032"/>
<dbReference type="EMBL" id="ML119051">
    <property type="protein sequence ID" value="ROT43695.1"/>
    <property type="molecule type" value="Genomic_DNA"/>
</dbReference>
<evidence type="ECO:0008006" key="4">
    <source>
        <dbReference type="Google" id="ProtNLM"/>
    </source>
</evidence>
<evidence type="ECO:0000313" key="2">
    <source>
        <dbReference type="EMBL" id="ROT43695.1"/>
    </source>
</evidence>
<name>A0A3N2QAK9_SODAK</name>
<keyword evidence="3" id="KW-1185">Reference proteome</keyword>
<protein>
    <recommendedName>
        <fullName evidence="4">Secreted protein</fullName>
    </recommendedName>
</protein>
<dbReference type="Proteomes" id="UP000272025">
    <property type="component" value="Unassembled WGS sequence"/>
</dbReference>
<gene>
    <name evidence="2" type="ORF">SODALDRAFT_327898</name>
</gene>
<keyword evidence="1" id="KW-0732">Signal</keyword>
<sequence length="109" mass="12046">MVGPRDGLFGLRSRWLLRPLLLVPIKLTLLSAVHPLHCSLLTARCSPSVLHDAFRGPFCPMMDLTSDIRVFCFSVKKAKAPSAALGAVFCSVFPPFPLTGEFFFFSFSK</sequence>
<feature type="signal peptide" evidence="1">
    <location>
        <begin position="1"/>
        <end position="32"/>
    </location>
</feature>
<dbReference type="AlphaFoldDB" id="A0A3N2QAK9"/>
<evidence type="ECO:0000313" key="3">
    <source>
        <dbReference type="Proteomes" id="UP000272025"/>
    </source>
</evidence>